<feature type="transmembrane region" description="Helical" evidence="1">
    <location>
        <begin position="6"/>
        <end position="32"/>
    </location>
</feature>
<organism evidence="2 3">
    <name type="scientific">Paracidovorax cattleyae</name>
    <dbReference type="NCBI Taxonomy" id="80868"/>
    <lineage>
        <taxon>Bacteria</taxon>
        <taxon>Pseudomonadati</taxon>
        <taxon>Pseudomonadota</taxon>
        <taxon>Betaproteobacteria</taxon>
        <taxon>Burkholderiales</taxon>
        <taxon>Comamonadaceae</taxon>
        <taxon>Paracidovorax</taxon>
    </lineage>
</organism>
<reference evidence="3" key="1">
    <citation type="submission" date="2016-10" db="EMBL/GenBank/DDBJ databases">
        <authorList>
            <person name="Varghese N."/>
            <person name="Submissions S."/>
        </authorList>
    </citation>
    <scope>NUCLEOTIDE SEQUENCE [LARGE SCALE GENOMIC DNA]</scope>
    <source>
        <strain evidence="3">DSM 17101</strain>
    </source>
</reference>
<evidence type="ECO:0000313" key="2">
    <source>
        <dbReference type="EMBL" id="SDO64546.1"/>
    </source>
</evidence>
<protein>
    <submittedName>
        <fullName evidence="2">Uncharacterized protein</fullName>
    </submittedName>
</protein>
<feature type="transmembrane region" description="Helical" evidence="1">
    <location>
        <begin position="44"/>
        <end position="63"/>
    </location>
</feature>
<proteinExistence type="predicted"/>
<keyword evidence="1" id="KW-1133">Transmembrane helix</keyword>
<keyword evidence="1" id="KW-0472">Membrane</keyword>
<dbReference type="AlphaFoldDB" id="A0A1H0L911"/>
<dbReference type="Proteomes" id="UP000199317">
    <property type="component" value="Unassembled WGS sequence"/>
</dbReference>
<name>A0A1H0L911_9BURK</name>
<gene>
    <name evidence="2" type="ORF">SAMN04489708_10298</name>
</gene>
<sequence>MDPTAAALHLLNFMAPALGVALLLACLAALCFRGTPRSVGFPGQVAVSFAVGLGVCVAGLVLTGRDGKMLTYAALVAACGTVQWVLVRGWR</sequence>
<evidence type="ECO:0000256" key="1">
    <source>
        <dbReference type="SAM" id="Phobius"/>
    </source>
</evidence>
<dbReference type="EMBL" id="FNJL01000002">
    <property type="protein sequence ID" value="SDO64546.1"/>
    <property type="molecule type" value="Genomic_DNA"/>
</dbReference>
<keyword evidence="1" id="KW-0812">Transmembrane</keyword>
<evidence type="ECO:0000313" key="3">
    <source>
        <dbReference type="Proteomes" id="UP000199317"/>
    </source>
</evidence>
<accession>A0A1H0L911</accession>
<keyword evidence="3" id="KW-1185">Reference proteome</keyword>
<dbReference type="RefSeq" id="WP_092832032.1">
    <property type="nucleotide sequence ID" value="NZ_CP028290.1"/>
</dbReference>
<feature type="transmembrane region" description="Helical" evidence="1">
    <location>
        <begin position="69"/>
        <end position="87"/>
    </location>
</feature>